<comment type="caution">
    <text evidence="2">The sequence shown here is derived from an EMBL/GenBank/DDBJ whole genome shotgun (WGS) entry which is preliminary data.</text>
</comment>
<dbReference type="SUPFAM" id="SSF143011">
    <property type="entry name" value="RelE-like"/>
    <property type="match status" value="1"/>
</dbReference>
<evidence type="ECO:0008006" key="4">
    <source>
        <dbReference type="Google" id="ProtNLM"/>
    </source>
</evidence>
<name>A0A1G2KN96_9BACT</name>
<dbReference type="Gene3D" id="3.30.2310.20">
    <property type="entry name" value="RelE-like"/>
    <property type="match status" value="1"/>
</dbReference>
<sequence length="81" mass="9729">MQIDQTVHKFLRRLPRRDVARLLVVLNSLPQDPFRGDIQKMQGEENVWRRRVGAYRIRYELIPQGKAIYVFLVERRTSATY</sequence>
<dbReference type="AlphaFoldDB" id="A0A1G2KN96"/>
<dbReference type="Proteomes" id="UP000177362">
    <property type="component" value="Unassembled WGS sequence"/>
</dbReference>
<evidence type="ECO:0000313" key="2">
    <source>
        <dbReference type="EMBL" id="OHA00890.1"/>
    </source>
</evidence>
<dbReference type="STRING" id="1802271.A3C11_01345"/>
<dbReference type="InterPro" id="IPR035093">
    <property type="entry name" value="RelE/ParE_toxin_dom_sf"/>
</dbReference>
<dbReference type="EMBL" id="MHQJ01000034">
    <property type="protein sequence ID" value="OHA00890.1"/>
    <property type="molecule type" value="Genomic_DNA"/>
</dbReference>
<dbReference type="InterPro" id="IPR007712">
    <property type="entry name" value="RelE/ParE_toxin"/>
</dbReference>
<reference evidence="2 3" key="1">
    <citation type="journal article" date="2016" name="Nat. Commun.">
        <title>Thousands of microbial genomes shed light on interconnected biogeochemical processes in an aquifer system.</title>
        <authorList>
            <person name="Anantharaman K."/>
            <person name="Brown C.T."/>
            <person name="Hug L.A."/>
            <person name="Sharon I."/>
            <person name="Castelle C.J."/>
            <person name="Probst A.J."/>
            <person name="Thomas B.C."/>
            <person name="Singh A."/>
            <person name="Wilkins M.J."/>
            <person name="Karaoz U."/>
            <person name="Brodie E.L."/>
            <person name="Williams K.H."/>
            <person name="Hubbard S.S."/>
            <person name="Banfield J.F."/>
        </authorList>
    </citation>
    <scope>NUCLEOTIDE SEQUENCE [LARGE SCALE GENOMIC DNA]</scope>
</reference>
<protein>
    <recommendedName>
        <fullName evidence="4">Plasmid stabilization protein</fullName>
    </recommendedName>
</protein>
<organism evidence="2 3">
    <name type="scientific">Candidatus Sungbacteria bacterium RIFCSPHIGHO2_02_FULL_49_12</name>
    <dbReference type="NCBI Taxonomy" id="1802271"/>
    <lineage>
        <taxon>Bacteria</taxon>
        <taxon>Candidatus Sungiibacteriota</taxon>
    </lineage>
</organism>
<evidence type="ECO:0000256" key="1">
    <source>
        <dbReference type="ARBA" id="ARBA00022649"/>
    </source>
</evidence>
<proteinExistence type="predicted"/>
<dbReference type="Pfam" id="PF05016">
    <property type="entry name" value="ParE_toxin"/>
    <property type="match status" value="1"/>
</dbReference>
<gene>
    <name evidence="2" type="ORF">A3C11_01345</name>
</gene>
<evidence type="ECO:0000313" key="3">
    <source>
        <dbReference type="Proteomes" id="UP000177362"/>
    </source>
</evidence>
<accession>A0A1G2KN96</accession>
<keyword evidence="1" id="KW-1277">Toxin-antitoxin system</keyword>